<comment type="caution">
    <text evidence="3">The sequence shown here is derived from an EMBL/GenBank/DDBJ whole genome shotgun (WGS) entry which is preliminary data.</text>
</comment>
<sequence>MIKPVLLVSNVCCCTVGAALVSFNSKRPISNESKRKFYEDDTQVVPVPGTVVAAPASEIESLGQNRMIDGISVRSTEATEEFFKTIRSRFTSALNGFNNWLNHKYTKFNETERYVTNTVSSLHYRKEDILPNGIYVIIAILSGTIAARPRGLISRITFPTVAGLVAFKYFLPVTFDNTREFVWLVEQRSVPQVAQQQENAYHSAIGLAKSIEEGANHGVERIERGAHSLKQSIAEITGLNIDEEVSKKK</sequence>
<dbReference type="PANTHER" id="PTHR28268">
    <property type="entry name" value="MICOS SUBUNIT MIC26"/>
    <property type="match status" value="1"/>
</dbReference>
<evidence type="ECO:0000313" key="3">
    <source>
        <dbReference type="EMBL" id="KAI3406417.1"/>
    </source>
</evidence>
<keyword evidence="4" id="KW-1185">Reference proteome</keyword>
<keyword evidence="2" id="KW-0732">Signal</keyword>
<proteinExistence type="predicted"/>
<dbReference type="InterPro" id="IPR019166">
    <property type="entry name" value="MIC26/MIC27"/>
</dbReference>
<dbReference type="GO" id="GO:0044284">
    <property type="term" value="C:mitochondrial crista junction"/>
    <property type="evidence" value="ECO:0007669"/>
    <property type="project" value="TreeGrafter"/>
</dbReference>
<keyword evidence="1" id="KW-0999">Mitochondrion inner membrane</keyword>
<comment type="function">
    <text evidence="1">Component of the MICOS complex, a large protein complex of the mitochondrial inner membrane that plays crucial roles in the maintenance of crista junctions, inner membrane architecture, and formation of contact sites to the outer membrane.</text>
</comment>
<gene>
    <name evidence="3" type="ORF">KGF56_000898</name>
</gene>
<dbReference type="GO" id="GO:0042407">
    <property type="term" value="P:cristae formation"/>
    <property type="evidence" value="ECO:0007669"/>
    <property type="project" value="InterPro"/>
</dbReference>
<evidence type="ECO:0000313" key="4">
    <source>
        <dbReference type="Proteomes" id="UP001202479"/>
    </source>
</evidence>
<feature type="chain" id="PRO_5042540112" description="MICOS complex subunit" evidence="2">
    <location>
        <begin position="19"/>
        <end position="249"/>
    </location>
</feature>
<dbReference type="EMBL" id="JAHUZD010000024">
    <property type="protein sequence ID" value="KAI3406417.1"/>
    <property type="molecule type" value="Genomic_DNA"/>
</dbReference>
<evidence type="ECO:0000256" key="1">
    <source>
        <dbReference type="RuleBase" id="RU363021"/>
    </source>
</evidence>
<dbReference type="PANTHER" id="PTHR28268:SF1">
    <property type="entry name" value="MICOS SUBUNIT MIC26"/>
    <property type="match status" value="1"/>
</dbReference>
<keyword evidence="1" id="KW-0472">Membrane</keyword>
<feature type="signal peptide" evidence="2">
    <location>
        <begin position="1"/>
        <end position="18"/>
    </location>
</feature>
<name>A0AAI9T0L2_9ASCO</name>
<evidence type="ECO:0000256" key="2">
    <source>
        <dbReference type="SAM" id="SignalP"/>
    </source>
</evidence>
<accession>A0AAI9T0L2</accession>
<dbReference type="AlphaFoldDB" id="A0AAI9T0L2"/>
<dbReference type="GO" id="GO:0061617">
    <property type="term" value="C:MICOS complex"/>
    <property type="evidence" value="ECO:0007669"/>
    <property type="project" value="UniProtKB-UniRule"/>
</dbReference>
<organism evidence="3 4">
    <name type="scientific">Candida oxycetoniae</name>
    <dbReference type="NCBI Taxonomy" id="497107"/>
    <lineage>
        <taxon>Eukaryota</taxon>
        <taxon>Fungi</taxon>
        <taxon>Dikarya</taxon>
        <taxon>Ascomycota</taxon>
        <taxon>Saccharomycotina</taxon>
        <taxon>Pichiomycetes</taxon>
        <taxon>Debaryomycetaceae</taxon>
        <taxon>Candida/Lodderomyces clade</taxon>
        <taxon>Candida</taxon>
    </lineage>
</organism>
<protein>
    <recommendedName>
        <fullName evidence="1">MICOS complex subunit</fullName>
    </recommendedName>
</protein>
<comment type="subcellular location">
    <subcellularLocation>
        <location evidence="1">Mitochondrion inner membrane</location>
    </subcellularLocation>
</comment>
<dbReference type="Pfam" id="PF09769">
    <property type="entry name" value="ApoO"/>
    <property type="match status" value="1"/>
</dbReference>
<dbReference type="InterPro" id="IPR033181">
    <property type="entry name" value="Mic26_fungi"/>
</dbReference>
<dbReference type="RefSeq" id="XP_049182162.1">
    <property type="nucleotide sequence ID" value="XM_049326854.1"/>
</dbReference>
<reference evidence="3" key="1">
    <citation type="journal article" date="2022" name="DNA Res.">
        <title>Genome analysis of five recently described species of the CUG-Ser clade uncovers Candida theae as a new hybrid lineage with pathogenic potential in the Candida parapsilosis species complex.</title>
        <authorList>
            <person name="Mixao V."/>
            <person name="Del Olmo V."/>
            <person name="Hegedusova E."/>
            <person name="Saus E."/>
            <person name="Pryszcz L."/>
            <person name="Cillingova A."/>
            <person name="Nosek J."/>
            <person name="Gabaldon T."/>
        </authorList>
    </citation>
    <scope>NUCLEOTIDE SEQUENCE</scope>
    <source>
        <strain evidence="3">CBS 10844</strain>
    </source>
</reference>
<keyword evidence="1" id="KW-0496">Mitochondrion</keyword>
<comment type="subunit">
    <text evidence="1">Component of the mitochondrial contact site and cristae organizing system (MICOS) complex.</text>
</comment>
<dbReference type="Proteomes" id="UP001202479">
    <property type="component" value="Unassembled WGS sequence"/>
</dbReference>
<dbReference type="GeneID" id="73378515"/>